<feature type="compositionally biased region" description="Acidic residues" evidence="1">
    <location>
        <begin position="88"/>
        <end position="98"/>
    </location>
</feature>
<name>A0AAW1SVU0_9CHLO</name>
<feature type="compositionally biased region" description="Low complexity" evidence="1">
    <location>
        <begin position="379"/>
        <end position="389"/>
    </location>
</feature>
<accession>A0AAW1SVU0</accession>
<dbReference type="EMBL" id="JALJOV010000748">
    <property type="protein sequence ID" value="KAK9861506.1"/>
    <property type="molecule type" value="Genomic_DNA"/>
</dbReference>
<feature type="region of interest" description="Disordered" evidence="1">
    <location>
        <begin position="298"/>
        <end position="456"/>
    </location>
</feature>
<dbReference type="Proteomes" id="UP001485043">
    <property type="component" value="Unassembled WGS sequence"/>
</dbReference>
<feature type="region of interest" description="Disordered" evidence="1">
    <location>
        <begin position="233"/>
        <end position="282"/>
    </location>
</feature>
<reference evidence="2 3" key="1">
    <citation type="journal article" date="2024" name="Nat. Commun.">
        <title>Phylogenomics reveals the evolutionary origins of lichenization in chlorophyte algae.</title>
        <authorList>
            <person name="Puginier C."/>
            <person name="Libourel C."/>
            <person name="Otte J."/>
            <person name="Skaloud P."/>
            <person name="Haon M."/>
            <person name="Grisel S."/>
            <person name="Petersen M."/>
            <person name="Berrin J.G."/>
            <person name="Delaux P.M."/>
            <person name="Dal Grande F."/>
            <person name="Keller J."/>
        </authorList>
    </citation>
    <scope>NUCLEOTIDE SEQUENCE [LARGE SCALE GENOMIC DNA]</scope>
    <source>
        <strain evidence="2 3">SAG 2523</strain>
    </source>
</reference>
<sequence>MPPKGLVAARLAAFNQQEQQSEVRRPLSGSSRRNTGDVANAAALIASPQPIVKDASQQPSQAALPGASGVDTASQAPSTASQTKPLNIDEDEFGDFDEQPSAATSAIPGAAPSRIAPAADDNGFADFEGFREPAQASQDARASPPTPPPSIPKATHPATTQATKDQEMLAQSPKALRAAATALLLPFLEAGLASASPAKAPTWKGSRAEASLLARAGLTDIAAQAEAEAASLATQSSMRRNSSSVADWSRVGRPPVPRQEPSAFAAAVPGGPADQPVAGKDPNSIFANSGAILQADYFSGGGASGGSVQSTSSAPPPKGSSATMAAPAVSTSAAGSAGLYQQSTPPVPTQAPKVPLGPLKPGAAASDVREMAAAASWRTPPGSGISTPSPASPLPVSTAALDGLGRSSPEQAASTAPPPASRPAASSGACLCRSSGHTVRRSNVPGPLCRHGSPDA</sequence>
<organism evidence="2 3">
    <name type="scientific">Apatococcus fuscideae</name>
    <dbReference type="NCBI Taxonomy" id="2026836"/>
    <lineage>
        <taxon>Eukaryota</taxon>
        <taxon>Viridiplantae</taxon>
        <taxon>Chlorophyta</taxon>
        <taxon>core chlorophytes</taxon>
        <taxon>Trebouxiophyceae</taxon>
        <taxon>Chlorellales</taxon>
        <taxon>Chlorellaceae</taxon>
        <taxon>Apatococcus</taxon>
    </lineage>
</organism>
<proteinExistence type="predicted"/>
<keyword evidence="3" id="KW-1185">Reference proteome</keyword>
<evidence type="ECO:0000313" key="2">
    <source>
        <dbReference type="EMBL" id="KAK9861506.1"/>
    </source>
</evidence>
<gene>
    <name evidence="2" type="ORF">WJX84_008235</name>
</gene>
<protein>
    <submittedName>
        <fullName evidence="2">Uncharacterized protein</fullName>
    </submittedName>
</protein>
<evidence type="ECO:0000313" key="3">
    <source>
        <dbReference type="Proteomes" id="UP001485043"/>
    </source>
</evidence>
<comment type="caution">
    <text evidence="2">The sequence shown here is derived from an EMBL/GenBank/DDBJ whole genome shotgun (WGS) entry which is preliminary data.</text>
</comment>
<feature type="region of interest" description="Disordered" evidence="1">
    <location>
        <begin position="16"/>
        <end position="173"/>
    </location>
</feature>
<feature type="compositionally biased region" description="Polar residues" evidence="1">
    <location>
        <begin position="71"/>
        <end position="85"/>
    </location>
</feature>
<feature type="compositionally biased region" description="Polar residues" evidence="1">
    <location>
        <begin position="329"/>
        <end position="344"/>
    </location>
</feature>
<evidence type="ECO:0000256" key="1">
    <source>
        <dbReference type="SAM" id="MobiDB-lite"/>
    </source>
</evidence>
<dbReference type="AlphaFoldDB" id="A0AAW1SVU0"/>